<accession>A0A386KNV5</accession>
<gene>
    <name evidence="1" type="primary">79</name>
    <name evidence="1" type="ORF">SEA_TENNO_79</name>
</gene>
<sequence length="60" mass="6756">MIITHFQNLRDFRRSSAVVDMPHPVRVGEDVEINGESMTVVSTSWVIESGSPTILVARMR</sequence>
<evidence type="ECO:0000313" key="1">
    <source>
        <dbReference type="EMBL" id="AYD87285.1"/>
    </source>
</evidence>
<proteinExistence type="predicted"/>
<organism evidence="1 2">
    <name type="scientific">Arthrobacter phage Tenno</name>
    <dbReference type="NCBI Taxonomy" id="2315702"/>
    <lineage>
        <taxon>Viruses</taxon>
        <taxon>Duplodnaviria</taxon>
        <taxon>Heunggongvirae</taxon>
        <taxon>Uroviricota</taxon>
        <taxon>Caudoviricetes</taxon>
        <taxon>Gordonvirus</taxon>
        <taxon>Gordonvirus captnmurica</taxon>
    </lineage>
</organism>
<name>A0A386KNV5_9CAUD</name>
<dbReference type="Proteomes" id="UP000277394">
    <property type="component" value="Segment"/>
</dbReference>
<dbReference type="EMBL" id="MH825711">
    <property type="protein sequence ID" value="AYD87285.1"/>
    <property type="molecule type" value="Genomic_DNA"/>
</dbReference>
<reference evidence="1 2" key="1">
    <citation type="submission" date="2018-08" db="EMBL/GenBank/DDBJ databases">
        <authorList>
            <person name="Acevedo B."/>
            <person name="Adams S.D."/>
            <person name="Ahmed E."/>
            <person name="Alsharif D."/>
            <person name="Assaf W."/>
            <person name="Atie C."/>
            <person name="Bayrami S."/>
            <person name="Blackford S."/>
            <person name="Bosque E."/>
            <person name="Chapanian K."/>
            <person name="Chery T."/>
            <person name="Constantino E."/>
            <person name="Diaz B."/>
            <person name="Djombo L."/>
            <person name="Domian I."/>
            <person name="Duvelson J."/>
            <person name="Economy N."/>
            <person name="Ferreira A."/>
            <person name="Fuschetto M."/>
            <person name="Garcia A."/>
            <person name="Hauptman A."/>
            <person name="Hernandez M."/>
            <person name="Israeil M."/>
            <person name="James K."/>
            <person name="Jeffery E."/>
            <person name="Jocelyn N."/>
            <person name="Johnson C."/>
            <person name="Katrib A."/>
            <person name="Keker J."/>
            <person name="Khashashina L."/>
            <person name="Martianou S."/>
            <person name="Monsen-Collar K."/>
            <person name="Mustafa R."/>
            <person name="Nasser G."/>
            <person name="Onwuzuruike C."/>
            <person name="Orzel K."/>
            <person name="Peepall S."/>
            <person name="Pena R."/>
            <person name="Pied T."/>
            <person name="Rabboh F."/>
            <person name="Reyes A."/>
            <person name="Roland J."/>
            <person name="Sanchez D."/>
            <person name="Schertz L."/>
            <person name="Schwing B."/>
            <person name="Seaman J."/>
            <person name="Toribio G."/>
            <person name="Torres C."/>
            <person name="Weaver J."/>
            <person name="Weisz A."/>
            <person name="Whitehall Z."/>
            <person name="Klyczek K."/>
            <person name="Garlena R.A."/>
            <person name="Russell D.A."/>
            <person name="Pope W.H."/>
            <person name="Jacobs-Sera D."/>
            <person name="Hatfull G.F."/>
        </authorList>
    </citation>
    <scope>NUCLEOTIDE SEQUENCE [LARGE SCALE GENOMIC DNA]</scope>
</reference>
<protein>
    <submittedName>
        <fullName evidence="1">Uncharacterized protein</fullName>
    </submittedName>
</protein>
<evidence type="ECO:0000313" key="2">
    <source>
        <dbReference type="Proteomes" id="UP000277394"/>
    </source>
</evidence>